<protein>
    <submittedName>
        <fullName evidence="2">Uncharacterized protein</fullName>
    </submittedName>
</protein>
<accession>A0A1G6RED8</accession>
<organism evidence="2 3">
    <name type="scientific">Actinokineospora iranica</name>
    <dbReference type="NCBI Taxonomy" id="1271860"/>
    <lineage>
        <taxon>Bacteria</taxon>
        <taxon>Bacillati</taxon>
        <taxon>Actinomycetota</taxon>
        <taxon>Actinomycetes</taxon>
        <taxon>Pseudonocardiales</taxon>
        <taxon>Pseudonocardiaceae</taxon>
        <taxon>Actinokineospora</taxon>
    </lineage>
</organism>
<dbReference type="EMBL" id="FMZZ01000006">
    <property type="protein sequence ID" value="SDD02266.1"/>
    <property type="molecule type" value="Genomic_DNA"/>
</dbReference>
<sequence length="88" mass="8366">MALGTRIAGAVPLAGAAAAALVLAGVAVFTVGSAGCASAGEFVQRGAELELVGGCVDPADLPAAPGGPEIVPGSHPGSAVDRLHQVRP</sequence>
<dbReference type="RefSeq" id="WP_091450715.1">
    <property type="nucleotide sequence ID" value="NZ_FMZZ01000006.1"/>
</dbReference>
<evidence type="ECO:0000256" key="1">
    <source>
        <dbReference type="SAM" id="MobiDB-lite"/>
    </source>
</evidence>
<gene>
    <name evidence="2" type="ORF">SAMN05216174_106274</name>
</gene>
<name>A0A1G6RED8_9PSEU</name>
<dbReference type="STRING" id="1271860.SAMN05216174_106274"/>
<evidence type="ECO:0000313" key="2">
    <source>
        <dbReference type="EMBL" id="SDD02266.1"/>
    </source>
</evidence>
<keyword evidence="3" id="KW-1185">Reference proteome</keyword>
<proteinExistence type="predicted"/>
<feature type="region of interest" description="Disordered" evidence="1">
    <location>
        <begin position="63"/>
        <end position="88"/>
    </location>
</feature>
<dbReference type="AlphaFoldDB" id="A0A1G6RED8"/>
<reference evidence="3" key="1">
    <citation type="submission" date="2016-10" db="EMBL/GenBank/DDBJ databases">
        <authorList>
            <person name="Varghese N."/>
            <person name="Submissions S."/>
        </authorList>
    </citation>
    <scope>NUCLEOTIDE SEQUENCE [LARGE SCALE GENOMIC DNA]</scope>
    <source>
        <strain evidence="3">IBRC-M 10403</strain>
    </source>
</reference>
<evidence type="ECO:0000313" key="3">
    <source>
        <dbReference type="Proteomes" id="UP000199501"/>
    </source>
</evidence>
<dbReference type="Proteomes" id="UP000199501">
    <property type="component" value="Unassembled WGS sequence"/>
</dbReference>